<protein>
    <submittedName>
        <fullName evidence="2">Glycosyl hydrolase</fullName>
    </submittedName>
</protein>
<accession>A0ABD6Q9M3</accession>
<comment type="caution">
    <text evidence="2">The sequence shown here is derived from an EMBL/GenBank/DDBJ whole genome shotgun (WGS) entry which is preliminary data.</text>
</comment>
<dbReference type="InterPro" id="IPR036278">
    <property type="entry name" value="Sialidase_sf"/>
</dbReference>
<dbReference type="SUPFAM" id="SSF50939">
    <property type="entry name" value="Sialidases"/>
    <property type="match status" value="1"/>
</dbReference>
<dbReference type="CDD" id="cd15482">
    <property type="entry name" value="Sialidase_non-viral"/>
    <property type="match status" value="1"/>
</dbReference>
<feature type="signal peptide" evidence="1">
    <location>
        <begin position="1"/>
        <end position="24"/>
    </location>
</feature>
<organism evidence="2 3">
    <name type="scientific">Burkholderia ubonensis</name>
    <dbReference type="NCBI Taxonomy" id="101571"/>
    <lineage>
        <taxon>Bacteria</taxon>
        <taxon>Pseudomonadati</taxon>
        <taxon>Pseudomonadota</taxon>
        <taxon>Betaproteobacteria</taxon>
        <taxon>Burkholderiales</taxon>
        <taxon>Burkholderiaceae</taxon>
        <taxon>Burkholderia</taxon>
        <taxon>Burkholderia cepacia complex</taxon>
    </lineage>
</organism>
<dbReference type="RefSeq" id="WP_071766895.1">
    <property type="nucleotide sequence ID" value="NZ_MEAU01000003.1"/>
</dbReference>
<keyword evidence="2" id="KW-0378">Hydrolase</keyword>
<dbReference type="Proteomes" id="UP000183667">
    <property type="component" value="Unassembled WGS sequence"/>
</dbReference>
<keyword evidence="1" id="KW-0732">Signal</keyword>
<dbReference type="GO" id="GO:0016787">
    <property type="term" value="F:hydrolase activity"/>
    <property type="evidence" value="ECO:0007669"/>
    <property type="project" value="UniProtKB-KW"/>
</dbReference>
<sequence>MVAVKSFAAGCALCWLAALSVAGAHEAAKPAGPHAAHMGAPAASAPQKQPLATGAAFDARHRLWVAWVEGEHVVVAHSDDAGRTLSAPVTVNAMPEPIYTSAENRPKLATSPDGRAIYVSWSMPLDAPYTGMVRFARSLDGGASFEPERKVADHTCECCRIAMAIDPAGRVEAAWRNVFPGQIRDHALAVLPASADVAVAPRRATFSNWHVEACPDHGPALAITADGMRHLAWFGVVDGRADVFYSRIGADGQPLGAAWAFGANPAVPGEQASHAALVARGDVVWLAWKAFDGDTMQIKLRRSDDRGAHWSDPRVIASTSGASDNPQLLDDAGRVYLSWRTRNDGYRLIAVEGGQ</sequence>
<evidence type="ECO:0000313" key="3">
    <source>
        <dbReference type="Proteomes" id="UP000183667"/>
    </source>
</evidence>
<evidence type="ECO:0000313" key="2">
    <source>
        <dbReference type="EMBL" id="OJA50495.1"/>
    </source>
</evidence>
<name>A0ABD6Q9M3_9BURK</name>
<dbReference type="AlphaFoldDB" id="A0ABD6Q9M3"/>
<feature type="chain" id="PRO_5044884897" evidence="1">
    <location>
        <begin position="25"/>
        <end position="355"/>
    </location>
</feature>
<dbReference type="Gene3D" id="2.120.10.10">
    <property type="match status" value="1"/>
</dbReference>
<proteinExistence type="predicted"/>
<evidence type="ECO:0000256" key="1">
    <source>
        <dbReference type="SAM" id="SignalP"/>
    </source>
</evidence>
<dbReference type="EMBL" id="MEAU01000003">
    <property type="protein sequence ID" value="OJA50495.1"/>
    <property type="molecule type" value="Genomic_DNA"/>
</dbReference>
<gene>
    <name evidence="2" type="ORF">BGV66_03590</name>
</gene>
<reference evidence="3" key="1">
    <citation type="submission" date="2016-08" db="EMBL/GenBank/DDBJ databases">
        <title>Population biology and virulence potential of Burkholderia ubonensis.</title>
        <authorList>
            <person name="Price E.P."/>
            <person name="Currie B.J."/>
            <person name="Wagner D.M."/>
        </authorList>
    </citation>
    <scope>NUCLEOTIDE SEQUENCE [LARGE SCALE GENOMIC DNA]</scope>
    <source>
        <strain evidence="3">MSMB0103</strain>
    </source>
</reference>